<protein>
    <submittedName>
        <fullName evidence="5">LacI family DNA-binding transcriptional regulator</fullName>
    </submittedName>
</protein>
<gene>
    <name evidence="5" type="ORF">DY023_17785</name>
</gene>
<dbReference type="RefSeq" id="WP_116243661.1">
    <property type="nucleotide sequence ID" value="NZ_QUAB01000048.1"/>
</dbReference>
<dbReference type="PANTHER" id="PTHR30146:SF155">
    <property type="entry name" value="ALANINE RACEMASE"/>
    <property type="match status" value="1"/>
</dbReference>
<reference evidence="5 6" key="1">
    <citation type="submission" date="2018-08" db="EMBL/GenBank/DDBJ databases">
        <title>Isolation, diversity and antifungal activity of Actinobacteria from cow dung.</title>
        <authorList>
            <person name="Ling L."/>
        </authorList>
    </citation>
    <scope>NUCLEOTIDE SEQUENCE [LARGE SCALE GENOMIC DNA]</scope>
    <source>
        <strain evidence="5 6">NEAU-LLE</strain>
    </source>
</reference>
<organism evidence="5 6">
    <name type="scientific">Microbacterium bovistercoris</name>
    <dbReference type="NCBI Taxonomy" id="2293570"/>
    <lineage>
        <taxon>Bacteria</taxon>
        <taxon>Bacillati</taxon>
        <taxon>Actinomycetota</taxon>
        <taxon>Actinomycetes</taxon>
        <taxon>Micrococcales</taxon>
        <taxon>Microbacteriaceae</taxon>
        <taxon>Microbacterium</taxon>
    </lineage>
</organism>
<dbReference type="SUPFAM" id="SSF47413">
    <property type="entry name" value="lambda repressor-like DNA-binding domains"/>
    <property type="match status" value="1"/>
</dbReference>
<dbReference type="AlphaFoldDB" id="A0A371NR79"/>
<proteinExistence type="predicted"/>
<comment type="caution">
    <text evidence="5">The sequence shown here is derived from an EMBL/GenBank/DDBJ whole genome shotgun (WGS) entry which is preliminary data.</text>
</comment>
<dbReference type="EMBL" id="QUAB01000048">
    <property type="protein sequence ID" value="REJ04145.1"/>
    <property type="molecule type" value="Genomic_DNA"/>
</dbReference>
<dbReference type="Pfam" id="PF00356">
    <property type="entry name" value="LacI"/>
    <property type="match status" value="1"/>
</dbReference>
<dbReference type="InterPro" id="IPR000843">
    <property type="entry name" value="HTH_LacI"/>
</dbReference>
<evidence type="ECO:0000256" key="1">
    <source>
        <dbReference type="ARBA" id="ARBA00023015"/>
    </source>
</evidence>
<dbReference type="InterPro" id="IPR010982">
    <property type="entry name" value="Lambda_DNA-bd_dom_sf"/>
</dbReference>
<dbReference type="PANTHER" id="PTHR30146">
    <property type="entry name" value="LACI-RELATED TRANSCRIPTIONAL REPRESSOR"/>
    <property type="match status" value="1"/>
</dbReference>
<dbReference type="SMART" id="SM00354">
    <property type="entry name" value="HTH_LACI"/>
    <property type="match status" value="1"/>
</dbReference>
<evidence type="ECO:0000313" key="6">
    <source>
        <dbReference type="Proteomes" id="UP000262172"/>
    </source>
</evidence>
<evidence type="ECO:0000256" key="2">
    <source>
        <dbReference type="ARBA" id="ARBA00023125"/>
    </source>
</evidence>
<dbReference type="OrthoDB" id="3430936at2"/>
<dbReference type="CDD" id="cd01392">
    <property type="entry name" value="HTH_LacI"/>
    <property type="match status" value="1"/>
</dbReference>
<feature type="domain" description="HTH lacI-type" evidence="4">
    <location>
        <begin position="7"/>
        <end position="61"/>
    </location>
</feature>
<keyword evidence="1" id="KW-0805">Transcription regulation</keyword>
<name>A0A371NR79_9MICO</name>
<dbReference type="GO" id="GO:0000976">
    <property type="term" value="F:transcription cis-regulatory region binding"/>
    <property type="evidence" value="ECO:0007669"/>
    <property type="project" value="TreeGrafter"/>
</dbReference>
<evidence type="ECO:0000313" key="5">
    <source>
        <dbReference type="EMBL" id="REJ04145.1"/>
    </source>
</evidence>
<dbReference type="PROSITE" id="PS00356">
    <property type="entry name" value="HTH_LACI_1"/>
    <property type="match status" value="1"/>
</dbReference>
<accession>A0A371NR79</accession>
<dbReference type="Proteomes" id="UP000262172">
    <property type="component" value="Unassembled WGS sequence"/>
</dbReference>
<keyword evidence="2 5" id="KW-0238">DNA-binding</keyword>
<dbReference type="Gene3D" id="1.10.260.40">
    <property type="entry name" value="lambda repressor-like DNA-binding domains"/>
    <property type="match status" value="1"/>
</dbReference>
<dbReference type="PROSITE" id="PS50932">
    <property type="entry name" value="HTH_LACI_2"/>
    <property type="match status" value="1"/>
</dbReference>
<dbReference type="GO" id="GO:0003700">
    <property type="term" value="F:DNA-binding transcription factor activity"/>
    <property type="evidence" value="ECO:0007669"/>
    <property type="project" value="TreeGrafter"/>
</dbReference>
<keyword evidence="3" id="KW-0804">Transcription</keyword>
<keyword evidence="6" id="KW-1185">Reference proteome</keyword>
<sequence>MTMPRRPTVVDVAKLANVSTATVSRALSRPELVADRTLMRIGRAITHLGYEPAEAAQLLSCRRRGRLGVLVTAGADVEAVELAASCVRAIGVRGRSSALHFVPASGEPRDHYLRRLSQAHSLDGVIDLGAQLSAAEVREAGQTETTLLRAAKHPLLGAEVGRRLGALLPLRTADLVIAVGEARDRSLARFCGLAETVSRMIACWHDGSFAGAVVAFTEQFSMRAGQHSGERVAYVALDAVTAAAGSFSLDRHTSIAPLICAVSHPLADARSVITLPSRTEAIAAVLVETLLTQLDRAEL</sequence>
<evidence type="ECO:0000259" key="4">
    <source>
        <dbReference type="PROSITE" id="PS50932"/>
    </source>
</evidence>
<evidence type="ECO:0000256" key="3">
    <source>
        <dbReference type="ARBA" id="ARBA00023163"/>
    </source>
</evidence>